<name>A0A0R3TK01_RODNA</name>
<proteinExistence type="predicted"/>
<reference evidence="1" key="1">
    <citation type="submission" date="2017-02" db="UniProtKB">
        <authorList>
            <consortium name="WormBaseParasite"/>
        </authorList>
    </citation>
    <scope>IDENTIFICATION</scope>
</reference>
<dbReference type="WBParaSite" id="HNAJ_0000745101-mRNA-1">
    <property type="protein sequence ID" value="HNAJ_0000745101-mRNA-1"/>
    <property type="gene ID" value="HNAJ_0000745101"/>
</dbReference>
<sequence length="55" mass="5947">LFFTIQLSIDNKDLLVLFLQLDQKASKLPWIVAVSIRARDVSRGGFSGGVATAVA</sequence>
<organism evidence="1">
    <name type="scientific">Rodentolepis nana</name>
    <name type="common">Dwarf tapeworm</name>
    <name type="synonym">Hymenolepis nana</name>
    <dbReference type="NCBI Taxonomy" id="102285"/>
    <lineage>
        <taxon>Eukaryota</taxon>
        <taxon>Metazoa</taxon>
        <taxon>Spiralia</taxon>
        <taxon>Lophotrochozoa</taxon>
        <taxon>Platyhelminthes</taxon>
        <taxon>Cestoda</taxon>
        <taxon>Eucestoda</taxon>
        <taxon>Cyclophyllidea</taxon>
        <taxon>Hymenolepididae</taxon>
        <taxon>Rodentolepis</taxon>
    </lineage>
</organism>
<dbReference type="AlphaFoldDB" id="A0A0R3TK01"/>
<protein>
    <submittedName>
        <fullName evidence="1">MFS transporter</fullName>
    </submittedName>
</protein>
<accession>A0A0R3TK01</accession>
<evidence type="ECO:0000313" key="1">
    <source>
        <dbReference type="WBParaSite" id="HNAJ_0000745101-mRNA-1"/>
    </source>
</evidence>